<proteinExistence type="predicted"/>
<evidence type="ECO:0000256" key="2">
    <source>
        <dbReference type="ARBA" id="ARBA00004311"/>
    </source>
</evidence>
<dbReference type="GO" id="GO:0016032">
    <property type="term" value="P:viral process"/>
    <property type="evidence" value="ECO:0007669"/>
    <property type="project" value="InterPro"/>
</dbReference>
<keyword evidence="9" id="KW-1185">Reference proteome</keyword>
<keyword evidence="3" id="KW-0946">Virion</keyword>
<dbReference type="InterPro" id="IPR005005">
    <property type="entry name" value="Poxvirus_F12L"/>
</dbReference>
<dbReference type="EMBL" id="HE601899">
    <property type="protein sequence ID" value="CCD83196.1"/>
    <property type="molecule type" value="Genomic_DNA"/>
</dbReference>
<keyword evidence="5" id="KW-1039">Host endosome</keyword>
<keyword evidence="6" id="KW-0472">Membrane</keyword>
<dbReference type="GO" id="GO:0055036">
    <property type="term" value="C:virion membrane"/>
    <property type="evidence" value="ECO:0007669"/>
    <property type="project" value="UniProtKB-SubCell"/>
</dbReference>
<organism evidence="7">
    <name type="scientific">Squirrelpox virus</name>
    <dbReference type="NCBI Taxonomy" id="240426"/>
    <lineage>
        <taxon>Viruses</taxon>
        <taxon>Varidnaviria</taxon>
        <taxon>Bamfordvirae</taxon>
        <taxon>Nucleocytoviricota</taxon>
        <taxon>Pokkesviricetes</taxon>
        <taxon>Chitovirales</taxon>
        <taxon>Poxviridae</taxon>
        <taxon>Chordopoxvirinae</taxon>
        <taxon>Sciuripoxvirus</taxon>
        <taxon>Sciuripoxvirus squirrelpox</taxon>
    </lineage>
</organism>
<evidence type="ECO:0000256" key="3">
    <source>
        <dbReference type="ARBA" id="ARBA00022844"/>
    </source>
</evidence>
<protein>
    <submittedName>
        <fullName evidence="7">A5L</fullName>
    </submittedName>
    <submittedName>
        <fullName evidence="8">EEV maturation protein</fullName>
    </submittedName>
</protein>
<dbReference type="RefSeq" id="YP_008658438.1">
    <property type="nucleotide sequence ID" value="NC_022563.1"/>
</dbReference>
<dbReference type="Pfam" id="PF03337">
    <property type="entry name" value="Pox_F12L"/>
    <property type="match status" value="1"/>
</dbReference>
<accession>Q1HTT9</accession>
<evidence type="ECO:0000256" key="1">
    <source>
        <dbReference type="ARBA" id="ARBA00004182"/>
    </source>
</evidence>
<evidence type="ECO:0000256" key="6">
    <source>
        <dbReference type="ARBA" id="ARBA00023136"/>
    </source>
</evidence>
<dbReference type="PIRSF" id="PIRSF015793">
    <property type="entry name" value="VAC_EEV"/>
    <property type="match status" value="1"/>
</dbReference>
<sequence>MLGFLARVCSDGEWVLDDTDSVTPVLAEAKSSTVAALTPEGRGVLATVHNMAAVRSTIDVRRLTVAKVCGLRPEAPPVLPHPRLFMNSSETDCYFSPRTCQTPPLVQILSKCAETNSALMRAICLHWPGNDKMTTVAAINTWMCRHGLARNRLLRMPAARRLGLGNTGARTVIDDMTVCDIGYHAILVKDPVRYSRPEIDIYLHDVEAMADESMWSRLRPDVPRSCVYAVVVHAMLRGNAPVPFMISTYPPGNVFVDVNDPAALISAFLEWLRGAMVGDVRNATLVGYMNGLLDLPLLREFLPPASGWDLCGATTLLSHDGLRADFVDLSRYALGQPHLRKHCEYWTGAGRDFPPDLAAESHVKSRIPTLMGAGREVAQCLFEAAVAQQVTLTRIMPFCAFSSFGCAEDMFLANAAMLGAGPAGYYVPAHASVAAFVAEAVRPESVQSFTCKNRVPLRCLQLRSVARVAMDGLYPVGRPYHTLECDSSKPYIALCEVKRKSSVRIPAIFAPEDPEASSFEAVLTSVDIALAAYLGGYKIRILSALQWDFSAQILRTGVMKIADEAARAETDQTSRFMMWMATTSKLLRGSEAGACAFEALVVAAFAASHCRFHLHKIVCDIDSHFVGDVVERHSFCKVWLREPAGAIADCLSKQLEAEE</sequence>
<evidence type="ECO:0000256" key="5">
    <source>
        <dbReference type="ARBA" id="ARBA00023046"/>
    </source>
</evidence>
<keyword evidence="4" id="KW-0843">Virulence</keyword>
<dbReference type="KEGG" id="vg:18158371"/>
<dbReference type="OrthoDB" id="5986at10239"/>
<dbReference type="Proteomes" id="UP000144311">
    <property type="component" value="Segment"/>
</dbReference>
<evidence type="ECO:0000256" key="4">
    <source>
        <dbReference type="ARBA" id="ARBA00023026"/>
    </source>
</evidence>
<name>Q1HTT9_9POXV</name>
<dbReference type="EMBL" id="AH015635">
    <property type="protein sequence ID" value="ABD51447.1"/>
    <property type="molecule type" value="Genomic_DNA"/>
</dbReference>
<reference evidence="8 9" key="3">
    <citation type="submission" date="2013-10" db="EMBL/GenBank/DDBJ databases">
        <title>The genome of epidemic Squirrel Poxvirus reveals novel virulence genes.</title>
        <authorList>
            <person name="Darby A.C."/>
            <person name="McInnes C.J."/>
            <person name="Kjaer K.H."/>
            <person name="Wood A.R."/>
            <person name="Hughes M."/>
            <person name="Martensen P.M."/>
            <person name="Radford A.D."/>
            <person name="Hall N."/>
            <person name="Chantrey J."/>
        </authorList>
    </citation>
    <scope>NUCLEOTIDE SEQUENCE [LARGE SCALE GENOMIC DNA]</scope>
    <source>
        <strain evidence="8">Red squirrel UK</strain>
    </source>
</reference>
<reference evidence="8 9" key="2">
    <citation type="submission" date="2011-10" db="EMBL/GenBank/DDBJ databases">
        <authorList>
            <person name="Darby A."/>
        </authorList>
    </citation>
    <scope>NUCLEOTIDE SEQUENCE [LARGE SCALE GENOMIC DNA]</scope>
    <source>
        <strain evidence="8">Red squirrel UK</strain>
    </source>
</reference>
<dbReference type="GeneID" id="18158371"/>
<comment type="subcellular location">
    <subcellularLocation>
        <location evidence="2">Host endosome</location>
    </subcellularLocation>
    <subcellularLocation>
        <location evidence="1">Virion membrane</location>
    </subcellularLocation>
</comment>
<reference evidence="7" key="1">
    <citation type="journal article" date="2006" name="J. Gen. Virol.">
        <title>Genomic characterization of a novel poxvirus contributing to the decline of the red squirrel (Sciurus vulgaris) in the UK.</title>
        <authorList>
            <person name="McInnes C.J."/>
            <person name="Wood A.R."/>
            <person name="Thomas K."/>
            <person name="Sainsbury A.W."/>
            <person name="Gurnell J."/>
            <person name="Dein F.J."/>
            <person name="Nettleton P.F."/>
        </authorList>
    </citation>
    <scope>NUCLEOTIDE SEQUENCE</scope>
    <source>
        <strain evidence="7">1296/99</strain>
    </source>
</reference>
<evidence type="ECO:0000313" key="9">
    <source>
        <dbReference type="Proteomes" id="UP000144311"/>
    </source>
</evidence>
<dbReference type="GO" id="GO:0044174">
    <property type="term" value="C:host cell endosome"/>
    <property type="evidence" value="ECO:0007669"/>
    <property type="project" value="UniProtKB-SubCell"/>
</dbReference>
<evidence type="ECO:0000313" key="8">
    <source>
        <dbReference type="EMBL" id="CCD83196.1"/>
    </source>
</evidence>
<gene>
    <name evidence="7" type="primary">A5L</name>
    <name evidence="8" type="synonym">F12L</name>
    <name evidence="8" type="ORF">SQPV_0130</name>
</gene>
<evidence type="ECO:0000313" key="7">
    <source>
        <dbReference type="EMBL" id="ABD51447.1"/>
    </source>
</evidence>